<evidence type="ECO:0000313" key="1">
    <source>
        <dbReference type="EMBL" id="SVB51533.1"/>
    </source>
</evidence>
<reference evidence="1" key="1">
    <citation type="submission" date="2018-05" db="EMBL/GenBank/DDBJ databases">
        <authorList>
            <person name="Lanie J.A."/>
            <person name="Ng W.-L."/>
            <person name="Kazmierczak K.M."/>
            <person name="Andrzejewski T.M."/>
            <person name="Davidsen T.M."/>
            <person name="Wayne K.J."/>
            <person name="Tettelin H."/>
            <person name="Glass J.I."/>
            <person name="Rusch D."/>
            <person name="Podicherti R."/>
            <person name="Tsui H.-C.T."/>
            <person name="Winkler M.E."/>
        </authorList>
    </citation>
    <scope>NUCLEOTIDE SEQUENCE</scope>
</reference>
<sequence length="54" mass="5801">TSIISDTENLILKLLSSSSTKINPLNESQDSIVSGLDSSFISDIGTENTFEIIL</sequence>
<organism evidence="1">
    <name type="scientific">marine metagenome</name>
    <dbReference type="NCBI Taxonomy" id="408172"/>
    <lineage>
        <taxon>unclassified sequences</taxon>
        <taxon>metagenomes</taxon>
        <taxon>ecological metagenomes</taxon>
    </lineage>
</organism>
<name>A0A382ENJ2_9ZZZZ</name>
<feature type="non-terminal residue" evidence="1">
    <location>
        <position position="1"/>
    </location>
</feature>
<dbReference type="EMBL" id="UINC01045139">
    <property type="protein sequence ID" value="SVB51533.1"/>
    <property type="molecule type" value="Genomic_DNA"/>
</dbReference>
<proteinExistence type="predicted"/>
<protein>
    <submittedName>
        <fullName evidence="1">Uncharacterized protein</fullName>
    </submittedName>
</protein>
<accession>A0A382ENJ2</accession>
<gene>
    <name evidence="1" type="ORF">METZ01_LOCUS204387</name>
</gene>
<dbReference type="AlphaFoldDB" id="A0A382ENJ2"/>